<feature type="coiled-coil region" evidence="1">
    <location>
        <begin position="338"/>
        <end position="414"/>
    </location>
</feature>
<proteinExistence type="predicted"/>
<keyword evidence="1" id="KW-0175">Coiled coil</keyword>
<comment type="caution">
    <text evidence="3">The sequence shown here is derived from an EMBL/GenBank/DDBJ whole genome shotgun (WGS) entry which is preliminary data.</text>
</comment>
<reference evidence="3 4" key="1">
    <citation type="submission" date="2019-10" db="EMBL/GenBank/DDBJ databases">
        <title>Gracilibacillus sp. nov. isolated from rice seeds.</title>
        <authorList>
            <person name="He S."/>
        </authorList>
    </citation>
    <scope>NUCLEOTIDE SEQUENCE [LARGE SCALE GENOMIC DNA]</scope>
    <source>
        <strain evidence="3 4">TD8</strain>
    </source>
</reference>
<dbReference type="OrthoDB" id="9816426at2"/>
<name>A0A7C8GWE8_9BACI</name>
<sequence>MGIGIMGNKAITVKVANNRLKAWVELIDSKHLEEMSTAELIELLVKEKIQSDLIHFDEAKWKQLLIKQQVLQVAEGKPPEDGLDGYLEWKLSLNSEISEQEKETFRDVKRIPSVLTGTPLAQVIQPTEGSAGIDVYGGLIKQRKGKKVMTRAGQNVEFNEDNFTFIATADGKLSITDKLLQVFDMYELSEDVSLKTGNIDFVGSVYIRGNVPTGYTVKAQGDLHVSGIVEAAYLKAGGNIWINGGVSGMDKAVIQAAGDIKTSYINQASVEAGNDLIVSKSILHSQCVAQESILCENGSIIGGTSSAGKQIIVKNVGNFANTKTELALGINKQKREQSEYLSQQLAALHDNKKKLENLGNQLRVKQEKLGSLNTKERIILLKQRNMLEKTVEEISEIQEEMANLQESIGNYSDMEVVVNGKAFANVEIMFGKYSRKLDREHQYFKSCMKDMEIVIDTI</sequence>
<dbReference type="AlphaFoldDB" id="A0A7C8GWE8"/>
<dbReference type="EMBL" id="WEID01000015">
    <property type="protein sequence ID" value="KAB8138762.1"/>
    <property type="molecule type" value="Genomic_DNA"/>
</dbReference>
<evidence type="ECO:0000313" key="4">
    <source>
        <dbReference type="Proteomes" id="UP000480246"/>
    </source>
</evidence>
<evidence type="ECO:0000259" key="2">
    <source>
        <dbReference type="Pfam" id="PF20250"/>
    </source>
</evidence>
<organism evidence="3 4">
    <name type="scientific">Gracilibacillus oryzae</name>
    <dbReference type="NCBI Taxonomy" id="1672701"/>
    <lineage>
        <taxon>Bacteria</taxon>
        <taxon>Bacillati</taxon>
        <taxon>Bacillota</taxon>
        <taxon>Bacilli</taxon>
        <taxon>Bacillales</taxon>
        <taxon>Bacillaceae</taxon>
        <taxon>Gracilibacillus</taxon>
    </lineage>
</organism>
<dbReference type="Pfam" id="PF20250">
    <property type="entry name" value="FapA_N"/>
    <property type="match status" value="1"/>
</dbReference>
<evidence type="ECO:0000256" key="1">
    <source>
        <dbReference type="SAM" id="Coils"/>
    </source>
</evidence>
<dbReference type="Proteomes" id="UP000480246">
    <property type="component" value="Unassembled WGS sequence"/>
</dbReference>
<dbReference type="InterPro" id="IPR046866">
    <property type="entry name" value="FapA_N"/>
</dbReference>
<dbReference type="InterPro" id="IPR046865">
    <property type="entry name" value="FapA_b_solenoid"/>
</dbReference>
<evidence type="ECO:0000313" key="3">
    <source>
        <dbReference type="EMBL" id="KAB8138762.1"/>
    </source>
</evidence>
<keyword evidence="4" id="KW-1185">Reference proteome</keyword>
<dbReference type="PANTHER" id="PTHR38032:SF1">
    <property type="entry name" value="RNA-BINDING PROTEIN KHPB N-TERMINAL DOMAIN-CONTAINING PROTEIN"/>
    <property type="match status" value="1"/>
</dbReference>
<accession>A0A7C8GWE8</accession>
<gene>
    <name evidence="3" type="ORF">F9U64_03855</name>
</gene>
<feature type="domain" description="Flagellar Assembly Protein A N-terminal region" evidence="2">
    <location>
        <begin position="11"/>
        <end position="177"/>
    </location>
</feature>
<dbReference type="PANTHER" id="PTHR38032">
    <property type="entry name" value="POLYMERASE-RELATED"/>
    <property type="match status" value="1"/>
</dbReference>
<dbReference type="Pfam" id="PF03961">
    <property type="entry name" value="FapA"/>
    <property type="match status" value="1"/>
</dbReference>
<protein>
    <submittedName>
        <fullName evidence="3">DUF342 domain-containing protein</fullName>
    </submittedName>
</protein>
<dbReference type="InterPro" id="IPR005646">
    <property type="entry name" value="FapA"/>
</dbReference>